<organism evidence="3 4">
    <name type="scientific">Steinernema hermaphroditum</name>
    <dbReference type="NCBI Taxonomy" id="289476"/>
    <lineage>
        <taxon>Eukaryota</taxon>
        <taxon>Metazoa</taxon>
        <taxon>Ecdysozoa</taxon>
        <taxon>Nematoda</taxon>
        <taxon>Chromadorea</taxon>
        <taxon>Rhabditida</taxon>
        <taxon>Tylenchina</taxon>
        <taxon>Panagrolaimomorpha</taxon>
        <taxon>Strongyloidoidea</taxon>
        <taxon>Steinernematidae</taxon>
        <taxon>Steinernema</taxon>
    </lineage>
</organism>
<evidence type="ECO:0000313" key="4">
    <source>
        <dbReference type="Proteomes" id="UP001175271"/>
    </source>
</evidence>
<reference evidence="3" key="1">
    <citation type="submission" date="2023-06" db="EMBL/GenBank/DDBJ databases">
        <title>Genomic analysis of the entomopathogenic nematode Steinernema hermaphroditum.</title>
        <authorList>
            <person name="Schwarz E.M."/>
            <person name="Heppert J.K."/>
            <person name="Baniya A."/>
            <person name="Schwartz H.T."/>
            <person name="Tan C.-H."/>
            <person name="Antoshechkin I."/>
            <person name="Sternberg P.W."/>
            <person name="Goodrich-Blair H."/>
            <person name="Dillman A.R."/>
        </authorList>
    </citation>
    <scope>NUCLEOTIDE SEQUENCE</scope>
    <source>
        <strain evidence="3">PS9179</strain>
        <tissue evidence="3">Whole animal</tissue>
    </source>
</reference>
<keyword evidence="2" id="KW-0732">Signal</keyword>
<name>A0AA39HHN2_9BILA</name>
<dbReference type="Proteomes" id="UP001175271">
    <property type="component" value="Unassembled WGS sequence"/>
</dbReference>
<evidence type="ECO:0000256" key="2">
    <source>
        <dbReference type="SAM" id="SignalP"/>
    </source>
</evidence>
<accession>A0AA39HHN2</accession>
<dbReference type="AlphaFoldDB" id="A0AA39HHN2"/>
<gene>
    <name evidence="3" type="ORF">QR680_017730</name>
</gene>
<evidence type="ECO:0000256" key="1">
    <source>
        <dbReference type="SAM" id="MobiDB-lite"/>
    </source>
</evidence>
<feature type="region of interest" description="Disordered" evidence="1">
    <location>
        <begin position="189"/>
        <end position="227"/>
    </location>
</feature>
<proteinExistence type="predicted"/>
<feature type="region of interest" description="Disordered" evidence="1">
    <location>
        <begin position="20"/>
        <end position="47"/>
    </location>
</feature>
<feature type="compositionally biased region" description="Low complexity" evidence="1">
    <location>
        <begin position="196"/>
        <end position="220"/>
    </location>
</feature>
<feature type="region of interest" description="Disordered" evidence="1">
    <location>
        <begin position="83"/>
        <end position="147"/>
    </location>
</feature>
<dbReference type="EMBL" id="JAUCMV010000004">
    <property type="protein sequence ID" value="KAK0404968.1"/>
    <property type="molecule type" value="Genomic_DNA"/>
</dbReference>
<evidence type="ECO:0000313" key="3">
    <source>
        <dbReference type="EMBL" id="KAK0404968.1"/>
    </source>
</evidence>
<sequence length="227" mass="24392">MRVVLFCLFSAFRLGSPQGSPPGILPPGYLKDGLPPGVRPPPKEYHSGEVLTTVQPTAVEPELPVIRVHPLPPAQFTVSREVSLPAAQPAPSAEEAHSSEQIAVSPSSHLRESVESGGPVPPGRRPKKRRCPLLNPQEHSIPHPDTDISCEGQGFPLRGNGVACSCDFPIAKKDARGCAVQFYTFCTREEEDESEQTAAQEAAESLAPDTSRASTGSRTRGSFRRIL</sequence>
<comment type="caution">
    <text evidence="3">The sequence shown here is derived from an EMBL/GenBank/DDBJ whole genome shotgun (WGS) entry which is preliminary data.</text>
</comment>
<feature type="chain" id="PRO_5041215361" evidence="2">
    <location>
        <begin position="20"/>
        <end position="227"/>
    </location>
</feature>
<feature type="signal peptide" evidence="2">
    <location>
        <begin position="1"/>
        <end position="19"/>
    </location>
</feature>
<protein>
    <submittedName>
        <fullName evidence="3">Uncharacterized protein</fullName>
    </submittedName>
</protein>
<keyword evidence="4" id="KW-1185">Reference proteome</keyword>